<gene>
    <name evidence="2" type="ORF">NCTC11544_03567</name>
</gene>
<sequence length="117" mass="12539">MNTDVVVIGLVVGCANYLFRYLPLRLAPARAQPDIKRGKTALLLDSIGIASICALLVVSSTPVVMREPDKLWPTLVGFAALGLCFYRSKSIILSTLIGALAFGITLKIFMIFGPASL</sequence>
<dbReference type="EMBL" id="UGYN01000002">
    <property type="protein sequence ID" value="SUI74881.1"/>
    <property type="molecule type" value="Genomic_DNA"/>
</dbReference>
<dbReference type="Pfam" id="PF05437">
    <property type="entry name" value="AzlD"/>
    <property type="match status" value="1"/>
</dbReference>
<dbReference type="AlphaFoldDB" id="A0A380A6L2"/>
<feature type="transmembrane region" description="Helical" evidence="1">
    <location>
        <begin position="42"/>
        <end position="65"/>
    </location>
</feature>
<organism evidence="2 3">
    <name type="scientific">Serratia quinivorans</name>
    <dbReference type="NCBI Taxonomy" id="137545"/>
    <lineage>
        <taxon>Bacteria</taxon>
        <taxon>Pseudomonadati</taxon>
        <taxon>Pseudomonadota</taxon>
        <taxon>Gammaproteobacteria</taxon>
        <taxon>Enterobacterales</taxon>
        <taxon>Yersiniaceae</taxon>
        <taxon>Serratia</taxon>
    </lineage>
</organism>
<keyword evidence="1" id="KW-0812">Transmembrane</keyword>
<name>A0A380A6L2_9GAMM</name>
<dbReference type="InterPro" id="IPR008407">
    <property type="entry name" value="Brnchd-chn_aa_trnsp_AzlD"/>
</dbReference>
<keyword evidence="1" id="KW-1133">Transmembrane helix</keyword>
<protein>
    <submittedName>
        <fullName evidence="2">Putative L-valine exporter</fullName>
    </submittedName>
</protein>
<proteinExistence type="predicted"/>
<feature type="transmembrane region" description="Helical" evidence="1">
    <location>
        <begin position="6"/>
        <end position="22"/>
    </location>
</feature>
<accession>A0A380A6L2</accession>
<dbReference type="NCBIfam" id="NF007711">
    <property type="entry name" value="PRK10408.1"/>
    <property type="match status" value="1"/>
</dbReference>
<evidence type="ECO:0000313" key="2">
    <source>
        <dbReference type="EMBL" id="SUI74881.1"/>
    </source>
</evidence>
<dbReference type="Proteomes" id="UP000255529">
    <property type="component" value="Unassembled WGS sequence"/>
</dbReference>
<feature type="transmembrane region" description="Helical" evidence="1">
    <location>
        <begin position="91"/>
        <end position="112"/>
    </location>
</feature>
<reference evidence="2 3" key="1">
    <citation type="submission" date="2018-06" db="EMBL/GenBank/DDBJ databases">
        <authorList>
            <consortium name="Pathogen Informatics"/>
            <person name="Doyle S."/>
        </authorList>
    </citation>
    <scope>NUCLEOTIDE SEQUENCE [LARGE SCALE GENOMIC DNA]</scope>
    <source>
        <strain evidence="2 3">NCTC11544</strain>
    </source>
</reference>
<evidence type="ECO:0000256" key="1">
    <source>
        <dbReference type="SAM" id="Phobius"/>
    </source>
</evidence>
<keyword evidence="1" id="KW-0472">Membrane</keyword>
<evidence type="ECO:0000313" key="3">
    <source>
        <dbReference type="Proteomes" id="UP000255529"/>
    </source>
</evidence>
<dbReference type="RefSeq" id="WP_115183945.1">
    <property type="nucleotide sequence ID" value="NZ_CAMKUF010000003.1"/>
</dbReference>